<organism evidence="1 2">
    <name type="scientific">Bacteroides pyogenes F0041</name>
    <dbReference type="NCBI Taxonomy" id="1321819"/>
    <lineage>
        <taxon>Bacteria</taxon>
        <taxon>Pseudomonadati</taxon>
        <taxon>Bacteroidota</taxon>
        <taxon>Bacteroidia</taxon>
        <taxon>Bacteroidales</taxon>
        <taxon>Bacteroidaceae</taxon>
        <taxon>Bacteroides</taxon>
    </lineage>
</organism>
<dbReference type="EMBL" id="AWSV01000069">
    <property type="protein sequence ID" value="ERI85858.1"/>
    <property type="molecule type" value="Genomic_DNA"/>
</dbReference>
<protein>
    <submittedName>
        <fullName evidence="1">Uncharacterized protein</fullName>
    </submittedName>
</protein>
<dbReference type="Proteomes" id="UP000016496">
    <property type="component" value="Unassembled WGS sequence"/>
</dbReference>
<name>U2CP64_9BACE</name>
<sequence length="52" mass="5765">MCKKSFLNAKELCIQIKSRNFAFSDRSPAESGVTLRDFADGKASLIAGLWIE</sequence>
<evidence type="ECO:0000313" key="1">
    <source>
        <dbReference type="EMBL" id="ERI85858.1"/>
    </source>
</evidence>
<evidence type="ECO:0000313" key="2">
    <source>
        <dbReference type="Proteomes" id="UP000016496"/>
    </source>
</evidence>
<proteinExistence type="predicted"/>
<dbReference type="HOGENOM" id="CLU_3076902_0_0_10"/>
<reference evidence="1 2" key="1">
    <citation type="submission" date="2013-08" db="EMBL/GenBank/DDBJ databases">
        <authorList>
            <person name="Weinstock G."/>
            <person name="Sodergren E."/>
            <person name="Wylie T."/>
            <person name="Fulton L."/>
            <person name="Fulton R."/>
            <person name="Fronick C."/>
            <person name="O'Laughlin M."/>
            <person name="Godfrey J."/>
            <person name="Miner T."/>
            <person name="Herter B."/>
            <person name="Appelbaum E."/>
            <person name="Cordes M."/>
            <person name="Lek S."/>
            <person name="Wollam A."/>
            <person name="Pepin K.H."/>
            <person name="Palsikar V.B."/>
            <person name="Mitreva M."/>
            <person name="Wilson R.K."/>
        </authorList>
    </citation>
    <scope>NUCLEOTIDE SEQUENCE [LARGE SCALE GENOMIC DNA]</scope>
    <source>
        <strain evidence="1 2">F0041</strain>
    </source>
</reference>
<dbReference type="AlphaFoldDB" id="U2CP64"/>
<gene>
    <name evidence="1" type="ORF">HMPREF1981_01265</name>
</gene>
<comment type="caution">
    <text evidence="1">The sequence shown here is derived from an EMBL/GenBank/DDBJ whole genome shotgun (WGS) entry which is preliminary data.</text>
</comment>
<accession>U2CP64</accession>